<name>A0A2P2QE08_RHIMU</name>
<proteinExistence type="predicted"/>
<dbReference type="AlphaFoldDB" id="A0A2P2QE08"/>
<accession>A0A2P2QE08</accession>
<organism evidence="1">
    <name type="scientific">Rhizophora mucronata</name>
    <name type="common">Asiatic mangrove</name>
    <dbReference type="NCBI Taxonomy" id="61149"/>
    <lineage>
        <taxon>Eukaryota</taxon>
        <taxon>Viridiplantae</taxon>
        <taxon>Streptophyta</taxon>
        <taxon>Embryophyta</taxon>
        <taxon>Tracheophyta</taxon>
        <taxon>Spermatophyta</taxon>
        <taxon>Magnoliopsida</taxon>
        <taxon>eudicotyledons</taxon>
        <taxon>Gunneridae</taxon>
        <taxon>Pentapetalae</taxon>
        <taxon>rosids</taxon>
        <taxon>fabids</taxon>
        <taxon>Malpighiales</taxon>
        <taxon>Rhizophoraceae</taxon>
        <taxon>Rhizophora</taxon>
    </lineage>
</organism>
<protein>
    <submittedName>
        <fullName evidence="1">Uncharacterized protein</fullName>
    </submittedName>
</protein>
<evidence type="ECO:0000313" key="1">
    <source>
        <dbReference type="EMBL" id="MBX65134.1"/>
    </source>
</evidence>
<sequence>MYMKSGLSQQRNLEERNKFIQLSWAQHERSQPLPSYN</sequence>
<dbReference type="EMBL" id="GGEC01084650">
    <property type="protein sequence ID" value="MBX65134.1"/>
    <property type="molecule type" value="Transcribed_RNA"/>
</dbReference>
<reference evidence="1" key="1">
    <citation type="submission" date="2018-02" db="EMBL/GenBank/DDBJ databases">
        <title>Rhizophora mucronata_Transcriptome.</title>
        <authorList>
            <person name="Meera S.P."/>
            <person name="Sreeshan A."/>
            <person name="Augustine A."/>
        </authorList>
    </citation>
    <scope>NUCLEOTIDE SEQUENCE</scope>
    <source>
        <tissue evidence="1">Leaf</tissue>
    </source>
</reference>